<dbReference type="EC" id="6.3.5.-" evidence="1"/>
<keyword evidence="1" id="KW-0547">Nucleotide-binding</keyword>
<dbReference type="GO" id="GO:0070681">
    <property type="term" value="P:glutaminyl-tRNAGln biosynthesis via transamidation"/>
    <property type="evidence" value="ECO:0000318"/>
    <property type="project" value="GO_Central"/>
</dbReference>
<dbReference type="GO" id="GO:0005739">
    <property type="term" value="C:mitochondrion"/>
    <property type="evidence" value="ECO:0000318"/>
    <property type="project" value="GO_Central"/>
</dbReference>
<dbReference type="GO" id="GO:0050567">
    <property type="term" value="F:glutaminyl-tRNA synthase (glutamine-hydrolyzing) activity"/>
    <property type="evidence" value="ECO:0007669"/>
    <property type="project" value="UniProtKB-UniRule"/>
</dbReference>
<dbReference type="InterPro" id="IPR036113">
    <property type="entry name" value="Asp/Glu-ADT_sf_sub_c"/>
</dbReference>
<dbReference type="GO" id="GO:0006450">
    <property type="term" value="P:regulation of translational fidelity"/>
    <property type="evidence" value="ECO:0007669"/>
    <property type="project" value="InterPro"/>
</dbReference>
<dbReference type="NCBIfam" id="TIGR00135">
    <property type="entry name" value="gatC"/>
    <property type="match status" value="1"/>
</dbReference>
<comment type="similarity">
    <text evidence="1">Belongs to the GatC family.</text>
</comment>
<keyword evidence="1" id="KW-0648">Protein biosynthesis</keyword>
<dbReference type="GO" id="GO:0030956">
    <property type="term" value="C:glutamyl-tRNA(Gln) amidotransferase complex"/>
    <property type="evidence" value="ECO:0000318"/>
    <property type="project" value="GO_Central"/>
</dbReference>
<sequence length="171" mass="18728">MTVAARALHHGRALQHLTGAGKIWQTDAANSNKLLQKLGIAQHCRVAHHSSHSLGAIRQHRKVSCSAGESRRVDPPDVADLAVRARLEVSSEEIEDWTPKIGKIIDWFGQLQEIDVEGVPPALRAGGDRTGNTVQKDEPRAFGNRDALWDAVPSKEGPFIRVPKILNESTD</sequence>
<evidence type="ECO:0000313" key="2">
    <source>
        <dbReference type="EMBL" id="GAQ80884.1"/>
    </source>
</evidence>
<dbReference type="AlphaFoldDB" id="A0A1Y1HQH1"/>
<accession>A0A1Y1HQH1</accession>
<comment type="catalytic activity">
    <reaction evidence="1">
        <text>L-glutamyl-tRNA(Gln) + L-glutamine + ATP + H2O = L-glutaminyl-tRNA(Gln) + L-glutamate + ADP + phosphate + H(+)</text>
        <dbReference type="Rhea" id="RHEA:17521"/>
        <dbReference type="Rhea" id="RHEA-COMP:9681"/>
        <dbReference type="Rhea" id="RHEA-COMP:9684"/>
        <dbReference type="ChEBI" id="CHEBI:15377"/>
        <dbReference type="ChEBI" id="CHEBI:15378"/>
        <dbReference type="ChEBI" id="CHEBI:29985"/>
        <dbReference type="ChEBI" id="CHEBI:30616"/>
        <dbReference type="ChEBI" id="CHEBI:43474"/>
        <dbReference type="ChEBI" id="CHEBI:58359"/>
        <dbReference type="ChEBI" id="CHEBI:78520"/>
        <dbReference type="ChEBI" id="CHEBI:78521"/>
        <dbReference type="ChEBI" id="CHEBI:456216"/>
    </reaction>
</comment>
<keyword evidence="1" id="KW-0150">Chloroplast</keyword>
<keyword evidence="1" id="KW-0496">Mitochondrion</keyword>
<keyword evidence="3" id="KW-1185">Reference proteome</keyword>
<organism evidence="2 3">
    <name type="scientific">Klebsormidium nitens</name>
    <name type="common">Green alga</name>
    <name type="synonym">Ulothrix nitens</name>
    <dbReference type="NCBI Taxonomy" id="105231"/>
    <lineage>
        <taxon>Eukaryota</taxon>
        <taxon>Viridiplantae</taxon>
        <taxon>Streptophyta</taxon>
        <taxon>Klebsormidiophyceae</taxon>
        <taxon>Klebsormidiales</taxon>
        <taxon>Klebsormidiaceae</taxon>
        <taxon>Klebsormidium</taxon>
    </lineage>
</organism>
<dbReference type="GO" id="GO:0009507">
    <property type="term" value="C:chloroplast"/>
    <property type="evidence" value="ECO:0007669"/>
    <property type="project" value="UniProtKB-SubCell"/>
</dbReference>
<dbReference type="Gene3D" id="1.10.20.60">
    <property type="entry name" value="Glu-tRNAGln amidotransferase C subunit, N-terminal domain"/>
    <property type="match status" value="1"/>
</dbReference>
<protein>
    <recommendedName>
        <fullName evidence="1">Glutamyl-tRNA(Gln) amidotransferase subunit C, chloroplastic/mitochondrial</fullName>
        <shortName evidence="1">Glu-AdT subunit C</shortName>
        <ecNumber evidence="1">6.3.5.-</ecNumber>
    </recommendedName>
</protein>
<dbReference type="EMBL" id="DF237014">
    <property type="protein sequence ID" value="GAQ80884.1"/>
    <property type="molecule type" value="Genomic_DNA"/>
</dbReference>
<dbReference type="OMA" id="KPTRTAN"/>
<keyword evidence="1" id="KW-0067">ATP-binding</keyword>
<dbReference type="HAMAP" id="MF_00122">
    <property type="entry name" value="GatC"/>
    <property type="match status" value="1"/>
</dbReference>
<dbReference type="InterPro" id="IPR003837">
    <property type="entry name" value="GatC"/>
</dbReference>
<keyword evidence="1" id="KW-0436">Ligase</keyword>
<dbReference type="Pfam" id="PF02686">
    <property type="entry name" value="GatC"/>
    <property type="match status" value="1"/>
</dbReference>
<dbReference type="PANTHER" id="PTHR15004">
    <property type="entry name" value="GLUTAMYL-TRNA(GLN) AMIDOTRANSFERASE SUBUNIT C, MITOCHONDRIAL"/>
    <property type="match status" value="1"/>
</dbReference>
<comment type="subcellular location">
    <subcellularLocation>
        <location evidence="1">Mitochondrion</location>
    </subcellularLocation>
    <subcellularLocation>
        <location evidence="1">Plastid</location>
        <location evidence="1">Chloroplast</location>
    </subcellularLocation>
</comment>
<dbReference type="STRING" id="105231.A0A1Y1HQH1"/>
<keyword evidence="2" id="KW-0808">Transferase</keyword>
<proteinExistence type="inferred from homology"/>
<dbReference type="SUPFAM" id="SSF141000">
    <property type="entry name" value="Glu-tRNAGln amidotransferase C subunit"/>
    <property type="match status" value="1"/>
</dbReference>
<dbReference type="Proteomes" id="UP000054558">
    <property type="component" value="Unassembled WGS sequence"/>
</dbReference>
<gene>
    <name evidence="1" type="primary">GATC</name>
    <name evidence="2" type="ORF">KFL_000650170</name>
</gene>
<reference evidence="2 3" key="1">
    <citation type="journal article" date="2014" name="Nat. Commun.">
        <title>Klebsormidium flaccidum genome reveals primary factors for plant terrestrial adaptation.</title>
        <authorList>
            <person name="Hori K."/>
            <person name="Maruyama F."/>
            <person name="Fujisawa T."/>
            <person name="Togashi T."/>
            <person name="Yamamoto N."/>
            <person name="Seo M."/>
            <person name="Sato S."/>
            <person name="Yamada T."/>
            <person name="Mori H."/>
            <person name="Tajima N."/>
            <person name="Moriyama T."/>
            <person name="Ikeuchi M."/>
            <person name="Watanabe M."/>
            <person name="Wada H."/>
            <person name="Kobayashi K."/>
            <person name="Saito M."/>
            <person name="Masuda T."/>
            <person name="Sasaki-Sekimoto Y."/>
            <person name="Mashiguchi K."/>
            <person name="Awai K."/>
            <person name="Shimojima M."/>
            <person name="Masuda S."/>
            <person name="Iwai M."/>
            <person name="Nobusawa T."/>
            <person name="Narise T."/>
            <person name="Kondo S."/>
            <person name="Saito H."/>
            <person name="Sato R."/>
            <person name="Murakawa M."/>
            <person name="Ihara Y."/>
            <person name="Oshima-Yamada Y."/>
            <person name="Ohtaka K."/>
            <person name="Satoh M."/>
            <person name="Sonobe K."/>
            <person name="Ishii M."/>
            <person name="Ohtani R."/>
            <person name="Kanamori-Sato M."/>
            <person name="Honoki R."/>
            <person name="Miyazaki D."/>
            <person name="Mochizuki H."/>
            <person name="Umetsu J."/>
            <person name="Higashi K."/>
            <person name="Shibata D."/>
            <person name="Kamiya Y."/>
            <person name="Sato N."/>
            <person name="Nakamura Y."/>
            <person name="Tabata S."/>
            <person name="Ida S."/>
            <person name="Kurokawa K."/>
            <person name="Ohta H."/>
        </authorList>
    </citation>
    <scope>NUCLEOTIDE SEQUENCE [LARGE SCALE GENOMIC DNA]</scope>
    <source>
        <strain evidence="2 3">NIES-2285</strain>
    </source>
</reference>
<evidence type="ECO:0000256" key="1">
    <source>
        <dbReference type="HAMAP-Rule" id="MF_03149"/>
    </source>
</evidence>
<dbReference type="OrthoDB" id="2020502at2759"/>
<dbReference type="GO" id="GO:0005524">
    <property type="term" value="F:ATP binding"/>
    <property type="evidence" value="ECO:0007669"/>
    <property type="project" value="UniProtKB-KW"/>
</dbReference>
<dbReference type="PANTHER" id="PTHR15004:SF0">
    <property type="entry name" value="GLUTAMYL-TRNA(GLN) AMIDOTRANSFERASE SUBUNIT C, MITOCHONDRIAL"/>
    <property type="match status" value="1"/>
</dbReference>
<dbReference type="GO" id="GO:0032543">
    <property type="term" value="P:mitochondrial translation"/>
    <property type="evidence" value="ECO:0000318"/>
    <property type="project" value="GO_Central"/>
</dbReference>
<keyword evidence="1" id="KW-0934">Plastid</keyword>
<dbReference type="GO" id="GO:0016740">
    <property type="term" value="F:transferase activity"/>
    <property type="evidence" value="ECO:0007669"/>
    <property type="project" value="UniProtKB-KW"/>
</dbReference>
<evidence type="ECO:0000313" key="3">
    <source>
        <dbReference type="Proteomes" id="UP000054558"/>
    </source>
</evidence>
<comment type="function">
    <text evidence="1">Allows the formation of correctly charged Gln-tRNA(Gln) through the transamidation of misacylated Glu-tRNA(Gln) in chloroplasts and mitochondria. The reaction takes place in the presence of glutamine and ATP through an activated gamma-phospho-Glu-tRNA(Gln).</text>
</comment>
<comment type="subunit">
    <text evidence="1">Subunit of the heterotrimeric GatCAB amidotransferase (AdT) complex, composed of A, B and C subunits.</text>
</comment>
<name>A0A1Y1HQH1_KLENI</name>